<reference evidence="1 2" key="1">
    <citation type="journal article" date="2021" name="Int. J. Syst. Evol. Microbiol.">
        <title>Amazonocrinis nigriterrae gen. nov., sp. nov., Atlanticothrix silvestris gen. nov., sp. nov. and Dendronalium phyllosphericum gen. nov., sp. nov., nostocacean cyanobacteria from Brazilian environments.</title>
        <authorList>
            <person name="Alvarenga D.O."/>
            <person name="Andreote A.P.D."/>
            <person name="Branco L.H.Z."/>
            <person name="Delbaje E."/>
            <person name="Cruz R.B."/>
            <person name="Varani A.M."/>
            <person name="Fiore M.F."/>
        </authorList>
    </citation>
    <scope>NUCLEOTIDE SEQUENCE [LARGE SCALE GENOMIC DNA]</scope>
    <source>
        <strain evidence="1 2">CENA369</strain>
    </source>
</reference>
<accession>A0A8J7I1Z6</accession>
<protein>
    <submittedName>
        <fullName evidence="1">Uncharacterized protein</fullName>
    </submittedName>
</protein>
<sequence length="102" mass="11208">MSEISSPGMRIENWPSSGENFFHSGAGAIALDVGNWVTFRFWLFIASTLGLLNVTADTKIKAAKSNVLDLVIVCNMGLSLEVDNSIIYKPDLSTNWRCNLVN</sequence>
<comment type="caution">
    <text evidence="1">The sequence shown here is derived from an EMBL/GenBank/DDBJ whole genome shotgun (WGS) entry which is preliminary data.</text>
</comment>
<gene>
    <name evidence="1" type="ORF">I8752_16475</name>
</gene>
<keyword evidence="2" id="KW-1185">Reference proteome</keyword>
<organism evidence="1 2">
    <name type="scientific">Dendronalium phyllosphericum CENA369</name>
    <dbReference type="NCBI Taxonomy" id="1725256"/>
    <lineage>
        <taxon>Bacteria</taxon>
        <taxon>Bacillati</taxon>
        <taxon>Cyanobacteriota</taxon>
        <taxon>Cyanophyceae</taxon>
        <taxon>Nostocales</taxon>
        <taxon>Nostocaceae</taxon>
        <taxon>Dendronalium</taxon>
        <taxon>Dendronalium phyllosphericum</taxon>
    </lineage>
</organism>
<name>A0A8J7I1Z6_9NOST</name>
<dbReference type="Proteomes" id="UP000662314">
    <property type="component" value="Unassembled WGS sequence"/>
</dbReference>
<evidence type="ECO:0000313" key="2">
    <source>
        <dbReference type="Proteomes" id="UP000662314"/>
    </source>
</evidence>
<proteinExistence type="predicted"/>
<dbReference type="AlphaFoldDB" id="A0A8J7I1Z6"/>
<dbReference type="EMBL" id="JAECZA010000079">
    <property type="protein sequence ID" value="MBH8574590.1"/>
    <property type="molecule type" value="Genomic_DNA"/>
</dbReference>
<evidence type="ECO:0000313" key="1">
    <source>
        <dbReference type="EMBL" id="MBH8574590.1"/>
    </source>
</evidence>
<dbReference type="RefSeq" id="WP_214433395.1">
    <property type="nucleotide sequence ID" value="NZ_CAWPUQ010000316.1"/>
</dbReference>